<evidence type="ECO:0000259" key="12">
    <source>
        <dbReference type="Pfam" id="PF26002"/>
    </source>
</evidence>
<dbReference type="RefSeq" id="WP_084409408.1">
    <property type="nucleotide sequence ID" value="NZ_FWXR01000004.1"/>
</dbReference>
<keyword evidence="6" id="KW-0812">Transmembrane</keyword>
<keyword evidence="14" id="KW-1185">Reference proteome</keyword>
<keyword evidence="8" id="KW-0472">Membrane</keyword>
<evidence type="ECO:0000256" key="9">
    <source>
        <dbReference type="RuleBase" id="RU365093"/>
    </source>
</evidence>
<dbReference type="Pfam" id="PF26002">
    <property type="entry name" value="Beta-barrel_AprE"/>
    <property type="match status" value="1"/>
</dbReference>
<dbReference type="InterPro" id="IPR010129">
    <property type="entry name" value="T1SS_HlyD"/>
</dbReference>
<dbReference type="OrthoDB" id="9810980at2"/>
<proteinExistence type="inferred from homology"/>
<evidence type="ECO:0000256" key="4">
    <source>
        <dbReference type="ARBA" id="ARBA00022475"/>
    </source>
</evidence>
<dbReference type="Proteomes" id="UP000192656">
    <property type="component" value="Unassembled WGS sequence"/>
</dbReference>
<evidence type="ECO:0000256" key="10">
    <source>
        <dbReference type="SAM" id="Coils"/>
    </source>
</evidence>
<dbReference type="InterPro" id="IPR058781">
    <property type="entry name" value="HH_AprE-like"/>
</dbReference>
<sequence>MSTHLPKPNQSTNWKKPAAVGYATILLTFFGLGGWSASAPLDSAVVANGVVAVDNNRKTVQHYEGGIVREILVTEGQKVKEGDILFRLDPTQAQANLSMVSNQYRSTLAQEARLDAERDGKDEIDFPEEVLKAASEPLVAREIADQREQFEERKASLAGQIDILDSQVEQLKSEIGGLELEQKAAKSQIEYVQDQLADYQGLLDKKLIQKSAVIQLQREKANLEGIIGRSTAEIAKARSSMSEAELQKSQIKRKFLEDVNAQIVEVRQRASDLSQKIVVASDVFNRLVVKAPRSGTVQNLKVFTIGAVVRAGEPLLDIVPDNESLIIQAQVSPIDVDNVKEGMRAEVRLPSFTAKNLPSMFGEIRSISGDRLVNEQRGDSYFLALVEVDPATLPEMVAKEFKPGIPASVLIPTGERTVLEYIIDPFLDRMHGALREE</sequence>
<feature type="coiled-coil region" evidence="10">
    <location>
        <begin position="140"/>
        <end position="188"/>
    </location>
</feature>
<dbReference type="InterPro" id="IPR058982">
    <property type="entry name" value="Beta-barrel_AprE"/>
</dbReference>
<dbReference type="GO" id="GO:0015031">
    <property type="term" value="P:protein transport"/>
    <property type="evidence" value="ECO:0007669"/>
    <property type="project" value="InterPro"/>
</dbReference>
<dbReference type="GO" id="GO:0005886">
    <property type="term" value="C:plasma membrane"/>
    <property type="evidence" value="ECO:0007669"/>
    <property type="project" value="UniProtKB-SubCell"/>
</dbReference>
<evidence type="ECO:0000256" key="3">
    <source>
        <dbReference type="ARBA" id="ARBA00022448"/>
    </source>
</evidence>
<feature type="domain" description="AprE-like long alpha-helical hairpin" evidence="11">
    <location>
        <begin position="93"/>
        <end position="283"/>
    </location>
</feature>
<dbReference type="EMBL" id="FWXR01000004">
    <property type="protein sequence ID" value="SMC61627.1"/>
    <property type="molecule type" value="Genomic_DNA"/>
</dbReference>
<organism evidence="13 14">
    <name type="scientific">Fulvimarina manganoxydans</name>
    <dbReference type="NCBI Taxonomy" id="937218"/>
    <lineage>
        <taxon>Bacteria</taxon>
        <taxon>Pseudomonadati</taxon>
        <taxon>Pseudomonadota</taxon>
        <taxon>Alphaproteobacteria</taxon>
        <taxon>Hyphomicrobiales</taxon>
        <taxon>Aurantimonadaceae</taxon>
        <taxon>Fulvimarina</taxon>
    </lineage>
</organism>
<evidence type="ECO:0000256" key="8">
    <source>
        <dbReference type="ARBA" id="ARBA00023136"/>
    </source>
</evidence>
<dbReference type="AlphaFoldDB" id="A0A1W2ALP6"/>
<dbReference type="PANTHER" id="PTHR30386:SF17">
    <property type="entry name" value="ALKALINE PROTEASE SECRETION PROTEIN APRE"/>
    <property type="match status" value="1"/>
</dbReference>
<dbReference type="Gene3D" id="2.40.30.170">
    <property type="match status" value="1"/>
</dbReference>
<dbReference type="PRINTS" id="PR01490">
    <property type="entry name" value="RTXTOXIND"/>
</dbReference>
<keyword evidence="4 9" id="KW-1003">Cell membrane</keyword>
<dbReference type="Gene3D" id="2.40.50.100">
    <property type="match status" value="1"/>
</dbReference>
<keyword evidence="7" id="KW-1133">Transmembrane helix</keyword>
<dbReference type="PANTHER" id="PTHR30386">
    <property type="entry name" value="MEMBRANE FUSION SUBUNIT OF EMRAB-TOLC MULTIDRUG EFFLUX PUMP"/>
    <property type="match status" value="1"/>
</dbReference>
<evidence type="ECO:0000313" key="14">
    <source>
        <dbReference type="Proteomes" id="UP000192656"/>
    </source>
</evidence>
<dbReference type="STRING" id="937218.SAMN06297251_104300"/>
<keyword evidence="3 9" id="KW-0813">Transport</keyword>
<gene>
    <name evidence="13" type="ORF">SAMN06297251_104300</name>
</gene>
<evidence type="ECO:0000256" key="7">
    <source>
        <dbReference type="ARBA" id="ARBA00022989"/>
    </source>
</evidence>
<feature type="domain" description="AprE-like beta-barrel" evidence="12">
    <location>
        <begin position="325"/>
        <end position="414"/>
    </location>
</feature>
<keyword evidence="10" id="KW-0175">Coiled coil</keyword>
<dbReference type="NCBIfam" id="TIGR01843">
    <property type="entry name" value="type_I_hlyD"/>
    <property type="match status" value="1"/>
</dbReference>
<evidence type="ECO:0000256" key="1">
    <source>
        <dbReference type="ARBA" id="ARBA00004377"/>
    </source>
</evidence>
<feature type="coiled-coil region" evidence="10">
    <location>
        <begin position="234"/>
        <end position="276"/>
    </location>
</feature>
<keyword evidence="5 9" id="KW-0997">Cell inner membrane</keyword>
<accession>A0A1W2ALP6</accession>
<dbReference type="Pfam" id="PF25994">
    <property type="entry name" value="HH_AprE"/>
    <property type="match status" value="1"/>
</dbReference>
<evidence type="ECO:0000259" key="11">
    <source>
        <dbReference type="Pfam" id="PF25994"/>
    </source>
</evidence>
<dbReference type="SUPFAM" id="SSF111369">
    <property type="entry name" value="HlyD-like secretion proteins"/>
    <property type="match status" value="1"/>
</dbReference>
<evidence type="ECO:0000256" key="6">
    <source>
        <dbReference type="ARBA" id="ARBA00022692"/>
    </source>
</evidence>
<reference evidence="13 14" key="1">
    <citation type="submission" date="2017-04" db="EMBL/GenBank/DDBJ databases">
        <authorList>
            <person name="Afonso C.L."/>
            <person name="Miller P.J."/>
            <person name="Scott M.A."/>
            <person name="Spackman E."/>
            <person name="Goraichik I."/>
            <person name="Dimitrov K.M."/>
            <person name="Suarez D.L."/>
            <person name="Swayne D.E."/>
        </authorList>
    </citation>
    <scope>NUCLEOTIDE SEQUENCE [LARGE SCALE GENOMIC DNA]</scope>
    <source>
        <strain evidence="13 14">CGMCC 1.10972</strain>
    </source>
</reference>
<evidence type="ECO:0000256" key="2">
    <source>
        <dbReference type="ARBA" id="ARBA00009477"/>
    </source>
</evidence>
<evidence type="ECO:0000256" key="5">
    <source>
        <dbReference type="ARBA" id="ARBA00022519"/>
    </source>
</evidence>
<protein>
    <recommendedName>
        <fullName evidence="9">Membrane fusion protein (MFP) family protein</fullName>
    </recommendedName>
</protein>
<name>A0A1W2ALP6_9HYPH</name>
<comment type="subcellular location">
    <subcellularLocation>
        <location evidence="1 9">Cell inner membrane</location>
        <topology evidence="1 9">Single-pass membrane protein</topology>
    </subcellularLocation>
</comment>
<evidence type="ECO:0000313" key="13">
    <source>
        <dbReference type="EMBL" id="SMC61627.1"/>
    </source>
</evidence>
<dbReference type="InterPro" id="IPR050739">
    <property type="entry name" value="MFP"/>
</dbReference>
<comment type="similarity">
    <text evidence="2 9">Belongs to the membrane fusion protein (MFP) (TC 8.A.1) family.</text>
</comment>